<evidence type="ECO:0000313" key="1">
    <source>
        <dbReference type="EMBL" id="GGX29314.1"/>
    </source>
</evidence>
<dbReference type="SUPFAM" id="SSF53474">
    <property type="entry name" value="alpha/beta-Hydrolases"/>
    <property type="match status" value="1"/>
</dbReference>
<evidence type="ECO:0008006" key="3">
    <source>
        <dbReference type="Google" id="ProtNLM"/>
    </source>
</evidence>
<evidence type="ECO:0000313" key="2">
    <source>
        <dbReference type="Proteomes" id="UP000601108"/>
    </source>
</evidence>
<dbReference type="PANTHER" id="PTHR48098:SF6">
    <property type="entry name" value="FERRI-BACILLIBACTIN ESTERASE BESA"/>
    <property type="match status" value="1"/>
</dbReference>
<sequence>MQRIYILIILFLTINQIYSQNINQSKAFGNSIILKSDILQEAREIQIYLPTNYQNNSNKYPILYVLDAQRYFLNGIAFQQNLTWENIVPEFIIVGINTDSQKRRNLFYKESSKFIEFLNKELIPEIDAKYRTLDERIYFGWEMAAGLGIEIFANNPSLFKGFLLSSPTHISKERLETVNKRLKSNPKQNLKLYSVLGTVENWATESMFSLDSIFKVHSTKNIQWKYNLSNDENHYTTPLITINEGLKLFFSDYEPIRFYTLKEFSDFGGITALREHYNNRGNRYQIAGDVHNDTKRYLFMLSYRENDFEIFDELVKEFDGKTFIANNFSNATWFYRFTTFFLTNNKLEDALEILEAGLLKFPDASILHFEKGNYYKSIGKIKETKKWYKKAIQIARTNNEPELEKYTYELKKL</sequence>
<proteinExistence type="predicted"/>
<dbReference type="Proteomes" id="UP000601108">
    <property type="component" value="Unassembled WGS sequence"/>
</dbReference>
<keyword evidence="2" id="KW-1185">Reference proteome</keyword>
<dbReference type="Gene3D" id="3.40.50.1820">
    <property type="entry name" value="alpha/beta hydrolase"/>
    <property type="match status" value="1"/>
</dbReference>
<gene>
    <name evidence="1" type="ORF">GCM10007384_33130</name>
</gene>
<organism evidence="1 2">
    <name type="scientific">Aquimarina muelleri</name>
    <dbReference type="NCBI Taxonomy" id="279356"/>
    <lineage>
        <taxon>Bacteria</taxon>
        <taxon>Pseudomonadati</taxon>
        <taxon>Bacteroidota</taxon>
        <taxon>Flavobacteriia</taxon>
        <taxon>Flavobacteriales</taxon>
        <taxon>Flavobacteriaceae</taxon>
        <taxon>Aquimarina</taxon>
    </lineage>
</organism>
<dbReference type="InterPro" id="IPR011990">
    <property type="entry name" value="TPR-like_helical_dom_sf"/>
</dbReference>
<dbReference type="InterPro" id="IPR029058">
    <property type="entry name" value="AB_hydrolase_fold"/>
</dbReference>
<dbReference type="InterPro" id="IPR000801">
    <property type="entry name" value="Esterase-like"/>
</dbReference>
<dbReference type="RefSeq" id="WP_051316757.1">
    <property type="nucleotide sequence ID" value="NZ_BMWS01000027.1"/>
</dbReference>
<dbReference type="InterPro" id="IPR050583">
    <property type="entry name" value="Mycobacterial_A85_antigen"/>
</dbReference>
<protein>
    <recommendedName>
        <fullName evidence="3">Esterase</fullName>
    </recommendedName>
</protein>
<accession>A0A918N4B4</accession>
<dbReference type="SUPFAM" id="SSF48452">
    <property type="entry name" value="TPR-like"/>
    <property type="match status" value="1"/>
</dbReference>
<dbReference type="PANTHER" id="PTHR48098">
    <property type="entry name" value="ENTEROCHELIN ESTERASE-RELATED"/>
    <property type="match status" value="1"/>
</dbReference>
<dbReference type="InterPro" id="IPR019734">
    <property type="entry name" value="TPR_rpt"/>
</dbReference>
<comment type="caution">
    <text evidence="1">The sequence shown here is derived from an EMBL/GenBank/DDBJ whole genome shotgun (WGS) entry which is preliminary data.</text>
</comment>
<dbReference type="AlphaFoldDB" id="A0A918N4B4"/>
<dbReference type="Pfam" id="PF00756">
    <property type="entry name" value="Esterase"/>
    <property type="match status" value="1"/>
</dbReference>
<dbReference type="Gene3D" id="1.25.40.10">
    <property type="entry name" value="Tetratricopeptide repeat domain"/>
    <property type="match status" value="1"/>
</dbReference>
<dbReference type="EMBL" id="BMWS01000027">
    <property type="protein sequence ID" value="GGX29314.1"/>
    <property type="molecule type" value="Genomic_DNA"/>
</dbReference>
<reference evidence="1 2" key="1">
    <citation type="journal article" date="2014" name="Int. J. Syst. Evol. Microbiol.">
        <title>Complete genome sequence of Corynebacterium casei LMG S-19264T (=DSM 44701T), isolated from a smear-ripened cheese.</title>
        <authorList>
            <consortium name="US DOE Joint Genome Institute (JGI-PGF)"/>
            <person name="Walter F."/>
            <person name="Albersmeier A."/>
            <person name="Kalinowski J."/>
            <person name="Ruckert C."/>
        </authorList>
    </citation>
    <scope>NUCLEOTIDE SEQUENCE [LARGE SCALE GENOMIC DNA]</scope>
    <source>
        <strain evidence="1 2">KCTC 12285</strain>
    </source>
</reference>
<name>A0A918N4B4_9FLAO</name>
<dbReference type="SMART" id="SM00028">
    <property type="entry name" value="TPR"/>
    <property type="match status" value="2"/>
</dbReference>